<accession>A0A9Q3K2L1</accession>
<dbReference type="Pfam" id="PF24626">
    <property type="entry name" value="SH3_Tf2-1"/>
    <property type="match status" value="1"/>
</dbReference>
<gene>
    <name evidence="3" type="ORF">O181_113518</name>
</gene>
<reference evidence="3" key="1">
    <citation type="submission" date="2021-03" db="EMBL/GenBank/DDBJ databases">
        <title>Draft genome sequence of rust myrtle Austropuccinia psidii MF-1, a brazilian biotype.</title>
        <authorList>
            <person name="Quecine M.C."/>
            <person name="Pachon D.M.R."/>
            <person name="Bonatelli M.L."/>
            <person name="Correr F.H."/>
            <person name="Franceschini L.M."/>
            <person name="Leite T.F."/>
            <person name="Margarido G.R.A."/>
            <person name="Almeida C.A."/>
            <person name="Ferrarezi J.A."/>
            <person name="Labate C.A."/>
        </authorList>
    </citation>
    <scope>NUCLEOTIDE SEQUENCE</scope>
    <source>
        <strain evidence="3">MF-1</strain>
    </source>
</reference>
<feature type="region of interest" description="Disordered" evidence="1">
    <location>
        <begin position="63"/>
        <end position="83"/>
    </location>
</feature>
<dbReference type="AlphaFoldDB" id="A0A9Q3K2L1"/>
<proteinExistence type="predicted"/>
<dbReference type="InterPro" id="IPR056924">
    <property type="entry name" value="SH3_Tf2-1"/>
</dbReference>
<evidence type="ECO:0000313" key="4">
    <source>
        <dbReference type="Proteomes" id="UP000765509"/>
    </source>
</evidence>
<comment type="caution">
    <text evidence="3">The sequence shown here is derived from an EMBL/GenBank/DDBJ whole genome shotgun (WGS) entry which is preliminary data.</text>
</comment>
<keyword evidence="4" id="KW-1185">Reference proteome</keyword>
<sequence length="83" mass="9490">MSVSILNFNNLKEPKKMRDSFLGTFTILRLIGNNSVEVRLTEKFSRKHPIFPVSLVKPYFQTGEDNFSSRKKTTTPPETVGVE</sequence>
<dbReference type="Proteomes" id="UP000765509">
    <property type="component" value="Unassembled WGS sequence"/>
</dbReference>
<protein>
    <recommendedName>
        <fullName evidence="2">Tf2-1-like SH3-like domain-containing protein</fullName>
    </recommendedName>
</protein>
<feature type="domain" description="Tf2-1-like SH3-like" evidence="2">
    <location>
        <begin position="12"/>
        <end position="59"/>
    </location>
</feature>
<dbReference type="EMBL" id="AVOT02092856">
    <property type="protein sequence ID" value="MBW0573803.1"/>
    <property type="molecule type" value="Genomic_DNA"/>
</dbReference>
<dbReference type="OrthoDB" id="2447315at2759"/>
<organism evidence="3 4">
    <name type="scientific">Austropuccinia psidii MF-1</name>
    <dbReference type="NCBI Taxonomy" id="1389203"/>
    <lineage>
        <taxon>Eukaryota</taxon>
        <taxon>Fungi</taxon>
        <taxon>Dikarya</taxon>
        <taxon>Basidiomycota</taxon>
        <taxon>Pucciniomycotina</taxon>
        <taxon>Pucciniomycetes</taxon>
        <taxon>Pucciniales</taxon>
        <taxon>Sphaerophragmiaceae</taxon>
        <taxon>Austropuccinia</taxon>
    </lineage>
</organism>
<evidence type="ECO:0000256" key="1">
    <source>
        <dbReference type="SAM" id="MobiDB-lite"/>
    </source>
</evidence>
<evidence type="ECO:0000259" key="2">
    <source>
        <dbReference type="Pfam" id="PF24626"/>
    </source>
</evidence>
<evidence type="ECO:0000313" key="3">
    <source>
        <dbReference type="EMBL" id="MBW0573803.1"/>
    </source>
</evidence>
<name>A0A9Q3K2L1_9BASI</name>